<dbReference type="InterPro" id="IPR011707">
    <property type="entry name" value="Cu-oxidase-like_N"/>
</dbReference>
<feature type="domain" description="Plastocyanin-like" evidence="5">
    <location>
        <begin position="135"/>
        <end position="246"/>
    </location>
</feature>
<keyword evidence="6" id="KW-0131">Cell cycle</keyword>
<gene>
    <name evidence="6" type="primary">ftsP_1</name>
    <name evidence="6" type="ORF">Dxin01_02474</name>
</gene>
<keyword evidence="7" id="KW-1185">Reference proteome</keyword>
<dbReference type="SUPFAM" id="SSF49503">
    <property type="entry name" value="Cupredoxins"/>
    <property type="match status" value="2"/>
</dbReference>
<accession>A0ABP9VET3</accession>
<evidence type="ECO:0000313" key="7">
    <source>
        <dbReference type="Proteomes" id="UP001458946"/>
    </source>
</evidence>
<dbReference type="InterPro" id="IPR045087">
    <property type="entry name" value="Cu-oxidase_fam"/>
</dbReference>
<dbReference type="PANTHER" id="PTHR11709">
    <property type="entry name" value="MULTI-COPPER OXIDASE"/>
    <property type="match status" value="1"/>
</dbReference>
<dbReference type="CDD" id="cd13860">
    <property type="entry name" value="CuRO_1_2dMco_1"/>
    <property type="match status" value="1"/>
</dbReference>
<dbReference type="Pfam" id="PF07731">
    <property type="entry name" value="Cu-oxidase_2"/>
    <property type="match status" value="1"/>
</dbReference>
<dbReference type="RefSeq" id="WP_353542697.1">
    <property type="nucleotide sequence ID" value="NZ_BAABRN010000028.1"/>
</dbReference>
<proteinExistence type="predicted"/>
<evidence type="ECO:0000256" key="3">
    <source>
        <dbReference type="ARBA" id="ARBA00023008"/>
    </source>
</evidence>
<dbReference type="InterPro" id="IPR011706">
    <property type="entry name" value="Cu-oxidase_C"/>
</dbReference>
<evidence type="ECO:0000256" key="1">
    <source>
        <dbReference type="ARBA" id="ARBA00022723"/>
    </source>
</evidence>
<keyword evidence="2" id="KW-0560">Oxidoreductase</keyword>
<evidence type="ECO:0000259" key="4">
    <source>
        <dbReference type="Pfam" id="PF07731"/>
    </source>
</evidence>
<keyword evidence="3" id="KW-0186">Copper</keyword>
<dbReference type="EMBL" id="BAABRN010000028">
    <property type="protein sequence ID" value="GAA5502730.1"/>
    <property type="molecule type" value="Genomic_DNA"/>
</dbReference>
<evidence type="ECO:0000256" key="2">
    <source>
        <dbReference type="ARBA" id="ARBA00023002"/>
    </source>
</evidence>
<comment type="caution">
    <text evidence="6">The sequence shown here is derived from an EMBL/GenBank/DDBJ whole genome shotgun (WGS) entry which is preliminary data.</text>
</comment>
<evidence type="ECO:0000259" key="5">
    <source>
        <dbReference type="Pfam" id="PF07732"/>
    </source>
</evidence>
<dbReference type="Proteomes" id="UP001458946">
    <property type="component" value="Unassembled WGS sequence"/>
</dbReference>
<dbReference type="PANTHER" id="PTHR11709:SF394">
    <property type="entry name" value="FI03373P-RELATED"/>
    <property type="match status" value="1"/>
</dbReference>
<keyword evidence="1" id="KW-0479">Metal-binding</keyword>
<dbReference type="Pfam" id="PF07732">
    <property type="entry name" value="Cu-oxidase_3"/>
    <property type="match status" value="1"/>
</dbReference>
<dbReference type="InterPro" id="IPR008972">
    <property type="entry name" value="Cupredoxin"/>
</dbReference>
<evidence type="ECO:0000313" key="6">
    <source>
        <dbReference type="EMBL" id="GAA5502730.1"/>
    </source>
</evidence>
<name>A0ABP9VET3_9DEIO</name>
<dbReference type="Gene3D" id="2.60.40.420">
    <property type="entry name" value="Cupredoxins - blue copper proteins"/>
    <property type="match status" value="1"/>
</dbReference>
<protein>
    <submittedName>
        <fullName evidence="6">Cell division protein FtsP</fullName>
    </submittedName>
</protein>
<keyword evidence="6" id="KW-0132">Cell division</keyword>
<dbReference type="GO" id="GO:0051301">
    <property type="term" value="P:cell division"/>
    <property type="evidence" value="ECO:0007669"/>
    <property type="project" value="UniProtKB-KW"/>
</dbReference>
<dbReference type="CDD" id="cd04202">
    <property type="entry name" value="CuRO_D2_2dMcoN_like"/>
    <property type="match status" value="1"/>
</dbReference>
<feature type="domain" description="Plastocyanin-like" evidence="4">
    <location>
        <begin position="283"/>
        <end position="381"/>
    </location>
</feature>
<reference evidence="6 7" key="1">
    <citation type="submission" date="2024-02" db="EMBL/GenBank/DDBJ databases">
        <title>Deinococcus xinjiangensis NBRC 107630.</title>
        <authorList>
            <person name="Ichikawa N."/>
            <person name="Katano-Makiyama Y."/>
            <person name="Hidaka K."/>
        </authorList>
    </citation>
    <scope>NUCLEOTIDE SEQUENCE [LARGE SCALE GENOMIC DNA]</scope>
    <source>
        <strain evidence="6 7">NBRC 107630</strain>
    </source>
</reference>
<organism evidence="6 7">
    <name type="scientific">Deinococcus xinjiangensis</name>
    <dbReference type="NCBI Taxonomy" id="457454"/>
    <lineage>
        <taxon>Bacteria</taxon>
        <taxon>Thermotogati</taxon>
        <taxon>Deinococcota</taxon>
        <taxon>Deinococci</taxon>
        <taxon>Deinococcales</taxon>
        <taxon>Deinococcaceae</taxon>
        <taxon>Deinococcus</taxon>
    </lineage>
</organism>
<sequence length="399" mass="43230">MKGSTLFGALLVTGVTVGMFIAVWNAPPANSQGMSEMNNSMPGMNMGASPQNAIPEISALPESPISTVTRMGGLVMPPGMIMTPDQSMEAMQDMAAVDLGQVKFTAPANARGDQPLQPRLVNGVKVFTLETSLIQWNILPNVQVAAYAINRQVPGPRLRVTQGDRVRFIVKNNLPDPTSLHWHGLSVPNAMDGSADVTQKPIPPGGSFTYEFTVNQAGTFFYHSHKAVDRQQGLGLYGALIVDPKKPDPALKADKEYTLQLQEWKVAQGYTFPAMPMEGLLPNYFTINGKAYPSTEIVKLKVGQTVRLRFIGSQNNFIHPMHIHGGPFTVAAIDGETLAPAARYKADTINVGPGQRYDVLWKATKKGTWLIHCHIPHHITNNNEEVAGGGGLTMAIVVE</sequence>